<dbReference type="Gene3D" id="3.30.559.10">
    <property type="entry name" value="Chloramphenicol acetyltransferase-like domain"/>
    <property type="match status" value="2"/>
</dbReference>
<evidence type="ECO:0000256" key="2">
    <source>
        <dbReference type="ARBA" id="ARBA00023315"/>
    </source>
</evidence>
<dbReference type="EMBL" id="KV878587">
    <property type="protein sequence ID" value="OJJ58088.1"/>
    <property type="molecule type" value="Genomic_DNA"/>
</dbReference>
<feature type="region of interest" description="Disordered" evidence="3">
    <location>
        <begin position="225"/>
        <end position="246"/>
    </location>
</feature>
<reference evidence="6" key="1">
    <citation type="journal article" date="2017" name="Genome Biol.">
        <title>Comparative genomics reveals high biological diversity and specific adaptations in the industrially and medically important fungal genus Aspergillus.</title>
        <authorList>
            <person name="de Vries R.P."/>
            <person name="Riley R."/>
            <person name="Wiebenga A."/>
            <person name="Aguilar-Osorio G."/>
            <person name="Amillis S."/>
            <person name="Uchima C.A."/>
            <person name="Anderluh G."/>
            <person name="Asadollahi M."/>
            <person name="Askin M."/>
            <person name="Barry K."/>
            <person name="Battaglia E."/>
            <person name="Bayram O."/>
            <person name="Benocci T."/>
            <person name="Braus-Stromeyer S.A."/>
            <person name="Caldana C."/>
            <person name="Canovas D."/>
            <person name="Cerqueira G.C."/>
            <person name="Chen F."/>
            <person name="Chen W."/>
            <person name="Choi C."/>
            <person name="Clum A."/>
            <person name="Dos Santos R.A."/>
            <person name="Damasio A.R."/>
            <person name="Diallinas G."/>
            <person name="Emri T."/>
            <person name="Fekete E."/>
            <person name="Flipphi M."/>
            <person name="Freyberg S."/>
            <person name="Gallo A."/>
            <person name="Gournas C."/>
            <person name="Habgood R."/>
            <person name="Hainaut M."/>
            <person name="Harispe M.L."/>
            <person name="Henrissat B."/>
            <person name="Hilden K.S."/>
            <person name="Hope R."/>
            <person name="Hossain A."/>
            <person name="Karabika E."/>
            <person name="Karaffa L."/>
            <person name="Karanyi Z."/>
            <person name="Krasevec N."/>
            <person name="Kuo A."/>
            <person name="Kusch H."/>
            <person name="LaButti K."/>
            <person name="Lagendijk E.L."/>
            <person name="Lapidus A."/>
            <person name="Levasseur A."/>
            <person name="Lindquist E."/>
            <person name="Lipzen A."/>
            <person name="Logrieco A.F."/>
            <person name="MacCabe A."/>
            <person name="Maekelae M.R."/>
            <person name="Malavazi I."/>
            <person name="Melin P."/>
            <person name="Meyer V."/>
            <person name="Mielnichuk N."/>
            <person name="Miskei M."/>
            <person name="Molnar A.P."/>
            <person name="Mule G."/>
            <person name="Ngan C.Y."/>
            <person name="Orejas M."/>
            <person name="Orosz E."/>
            <person name="Ouedraogo J.P."/>
            <person name="Overkamp K.M."/>
            <person name="Park H.-S."/>
            <person name="Perrone G."/>
            <person name="Piumi F."/>
            <person name="Punt P.J."/>
            <person name="Ram A.F."/>
            <person name="Ramon A."/>
            <person name="Rauscher S."/>
            <person name="Record E."/>
            <person name="Riano-Pachon D.M."/>
            <person name="Robert V."/>
            <person name="Roehrig J."/>
            <person name="Ruller R."/>
            <person name="Salamov A."/>
            <person name="Salih N.S."/>
            <person name="Samson R.A."/>
            <person name="Sandor E."/>
            <person name="Sanguinetti M."/>
            <person name="Schuetze T."/>
            <person name="Sepcic K."/>
            <person name="Shelest E."/>
            <person name="Sherlock G."/>
            <person name="Sophianopoulou V."/>
            <person name="Squina F.M."/>
            <person name="Sun H."/>
            <person name="Susca A."/>
            <person name="Todd R.B."/>
            <person name="Tsang A."/>
            <person name="Unkles S.E."/>
            <person name="van de Wiele N."/>
            <person name="van Rossen-Uffink D."/>
            <person name="Oliveira J.V."/>
            <person name="Vesth T.C."/>
            <person name="Visser J."/>
            <person name="Yu J.-H."/>
            <person name="Zhou M."/>
            <person name="Andersen M.R."/>
            <person name="Archer D.B."/>
            <person name="Baker S.E."/>
            <person name="Benoit I."/>
            <person name="Brakhage A.A."/>
            <person name="Braus G.H."/>
            <person name="Fischer R."/>
            <person name="Frisvad J.C."/>
            <person name="Goldman G.H."/>
            <person name="Houbraken J."/>
            <person name="Oakley B."/>
            <person name="Pocsi I."/>
            <person name="Scazzocchio C."/>
            <person name="Seiboth B."/>
            <person name="vanKuyk P.A."/>
            <person name="Wortman J."/>
            <person name="Dyer P.S."/>
            <person name="Grigoriev I.V."/>
        </authorList>
    </citation>
    <scope>NUCLEOTIDE SEQUENCE [LARGE SCALE GENOMIC DNA]</scope>
    <source>
        <strain evidence="6">CBS 593.65</strain>
    </source>
</reference>
<dbReference type="PANTHER" id="PTHR31642">
    <property type="entry name" value="TRICHOTHECENE 3-O-ACETYLTRANSFERASE"/>
    <property type="match status" value="1"/>
</dbReference>
<protein>
    <recommendedName>
        <fullName evidence="4">Trichothecene 3-O-acetyltransferase-like N-terminal domain-containing protein</fullName>
    </recommendedName>
</protein>
<accession>A0A1L9TF92</accession>
<dbReference type="PANTHER" id="PTHR31642:SF310">
    <property type="entry name" value="FATTY ALCOHOL:CAFFEOYL-COA ACYLTRANSFERASE"/>
    <property type="match status" value="1"/>
</dbReference>
<dbReference type="OrthoDB" id="671439at2759"/>
<dbReference type="GO" id="GO:0016747">
    <property type="term" value="F:acyltransferase activity, transferring groups other than amino-acyl groups"/>
    <property type="evidence" value="ECO:0007669"/>
    <property type="project" value="TreeGrafter"/>
</dbReference>
<keyword evidence="6" id="KW-1185">Reference proteome</keyword>
<name>A0A1L9TF92_9EURO</name>
<keyword evidence="2" id="KW-0012">Acyltransferase</keyword>
<dbReference type="VEuPathDB" id="FungiDB:ASPSYDRAFT_58627"/>
<dbReference type="Proteomes" id="UP000184356">
    <property type="component" value="Unassembled WGS sequence"/>
</dbReference>
<dbReference type="InterPro" id="IPR023213">
    <property type="entry name" value="CAT-like_dom_sf"/>
</dbReference>
<keyword evidence="1" id="KW-0808">Transferase</keyword>
<dbReference type="GeneID" id="63765639"/>
<dbReference type="Pfam" id="PF02458">
    <property type="entry name" value="Transferase"/>
    <property type="match status" value="1"/>
</dbReference>
<dbReference type="InterPro" id="IPR050317">
    <property type="entry name" value="Plant_Fungal_Acyltransferase"/>
</dbReference>
<feature type="domain" description="Trichothecene 3-O-acetyltransferase-like N-terminal" evidence="4">
    <location>
        <begin position="35"/>
        <end position="194"/>
    </location>
</feature>
<evidence type="ECO:0000259" key="4">
    <source>
        <dbReference type="Pfam" id="PF22664"/>
    </source>
</evidence>
<dbReference type="AlphaFoldDB" id="A0A1L9TF92"/>
<gene>
    <name evidence="5" type="ORF">ASPSYDRAFT_58627</name>
</gene>
<feature type="compositionally biased region" description="Basic and acidic residues" evidence="3">
    <location>
        <begin position="225"/>
        <end position="236"/>
    </location>
</feature>
<evidence type="ECO:0000256" key="1">
    <source>
        <dbReference type="ARBA" id="ARBA00022679"/>
    </source>
</evidence>
<evidence type="ECO:0000313" key="6">
    <source>
        <dbReference type="Proteomes" id="UP000184356"/>
    </source>
</evidence>
<dbReference type="RefSeq" id="XP_040701894.1">
    <property type="nucleotide sequence ID" value="XM_040849566.1"/>
</dbReference>
<evidence type="ECO:0000313" key="5">
    <source>
        <dbReference type="EMBL" id="OJJ58088.1"/>
    </source>
</evidence>
<proteinExistence type="predicted"/>
<organism evidence="5 6">
    <name type="scientific">Aspergillus sydowii CBS 593.65</name>
    <dbReference type="NCBI Taxonomy" id="1036612"/>
    <lineage>
        <taxon>Eukaryota</taxon>
        <taxon>Fungi</taxon>
        <taxon>Dikarya</taxon>
        <taxon>Ascomycota</taxon>
        <taxon>Pezizomycotina</taxon>
        <taxon>Eurotiomycetes</taxon>
        <taxon>Eurotiomycetidae</taxon>
        <taxon>Eurotiales</taxon>
        <taxon>Aspergillaceae</taxon>
        <taxon>Aspergillus</taxon>
        <taxon>Aspergillus subgen. Nidulantes</taxon>
    </lineage>
</organism>
<dbReference type="InterPro" id="IPR054710">
    <property type="entry name" value="Tri101-like_N"/>
</dbReference>
<dbReference type="STRING" id="1036612.A0A1L9TF92"/>
<dbReference type="Pfam" id="PF22664">
    <property type="entry name" value="TRI-like_N"/>
    <property type="match status" value="1"/>
</dbReference>
<sequence>MGKQEIYQLRPTGWESDPPDEYFRLSTLDYCVGQVYTNYALFFKLADAEKPKTIPVLKRGLQVTLSQCRQLCGVLEEHPDGTGGLCFHKKKQSTVEFHVQWLDGPEEADGKYPTFEELEERHFVSQALGDIDTWSVAPMTYGEKPEAQPASNPKASAFKLSFIRGGAVFMMHHHHYCNDIMGWAGELHQLADNCAAIWKAQNAATTTPVLSLPPWDPSCLDLSRVTKPDPPEDQRVDGPVTPSRHPDHKPCQWLLFHLPKSKAAELKRMASPKNGGSSWISSYDAYTAYIWRVLSKHRAKIFHPDSKQNHLLWGEAVDMRRRFRNSRVPERMQGNVVFVALSTSSPVPQLTVEEVISEAPLSKLAWYIRQLTNSTTEENLDIALSAIAPVRDKPALFLRTDSFPPMSNFTTDWRDTRPCDADFGFGKPHAFRFPFDTVTPGLTVVYPVRTSNPLAGEDEGNEFSIGFERELACGLIEDPEWNRYFEYRGVDAEERIAIGGC</sequence>
<evidence type="ECO:0000256" key="3">
    <source>
        <dbReference type="SAM" id="MobiDB-lite"/>
    </source>
</evidence>